<dbReference type="VEuPathDB" id="FungiDB:A1Q1_08091"/>
<comment type="caution">
    <text evidence="3">The sequence shown here is derived from an EMBL/GenBank/DDBJ whole genome shotgun (WGS) entry which is preliminary data.</text>
</comment>
<accession>J4UGW8</accession>
<sequence>MFSPVLLSLALAAPALAADTVANQFILGDNGFLMYGRNDPIISPGQVGQHVHQFIGASNIRDVLNTPAEQRNAVCSSTKVSVDKSSYWTPTLYYMWSNGTYSPLTSNTRVYYTVDKSENGVTPSPFPEGLRMVSGLATFRDEGAEQTVGVRLQYNRENGENERFMARKRATPPNQVIASITFPRCGRADQALDSDDHFSHMAHPIFGQLNEWAVNSRKCPDTHPVWYPQVLIETLFDLTDAMKADWNPNDSNFIISNGDVTGVTWHGDFVNGWDSQVLADTINQCGGVGDNLQACAPLRPHLQGDERYNCRLQGQILNEDMGFLRPLSALPGCNPKWDWEGPTSKPNACPAGHRDPGWVDPQFALISFYSQAFPLAVPGYTGNLSDVHLPDYETASRGYDVRTTQWGRTINHHSHTSANTEAIEYVRPESTQQEIDGNNGGAHPIVNKLGDSSAFSATSSGQRLSLISDQGASDGGHYERENMCWARPKLDWNPVPCGEFNRTGSPTKRAHARDFCA</sequence>
<feature type="domain" description="DUF1996" evidence="2">
    <location>
        <begin position="39"/>
        <end position="273"/>
    </location>
</feature>
<dbReference type="PANTHER" id="PTHR43662:SF3">
    <property type="entry name" value="DOMAIN PROTEIN, PUTATIVE (AFU_ORTHOLOGUE AFUA_6G11970)-RELATED"/>
    <property type="match status" value="1"/>
</dbReference>
<dbReference type="KEGG" id="tasa:A1Q1_08091"/>
<dbReference type="Pfam" id="PF09362">
    <property type="entry name" value="DUF1996"/>
    <property type="match status" value="1"/>
</dbReference>
<protein>
    <recommendedName>
        <fullName evidence="2">DUF1996 domain-containing protein</fullName>
    </recommendedName>
</protein>
<name>J4UGW8_TRIAS</name>
<evidence type="ECO:0000313" key="4">
    <source>
        <dbReference type="Proteomes" id="UP000002748"/>
    </source>
</evidence>
<keyword evidence="1" id="KW-0732">Signal</keyword>
<dbReference type="InterPro" id="IPR018535">
    <property type="entry name" value="DUF1996"/>
</dbReference>
<reference evidence="3 4" key="1">
    <citation type="journal article" date="2012" name="Eukaryot. Cell">
        <title>Draft genome sequence of CBS 2479, the standard type strain of Trichosporon asahii.</title>
        <authorList>
            <person name="Yang R.Y."/>
            <person name="Li H.T."/>
            <person name="Zhu H."/>
            <person name="Zhou G.P."/>
            <person name="Wang M."/>
            <person name="Wang L."/>
        </authorList>
    </citation>
    <scope>NUCLEOTIDE SEQUENCE [LARGE SCALE GENOMIC DNA]</scope>
    <source>
        <strain evidence="4">ATCC 90039 / CBS 2479 / JCM 2466 / KCTC 7840 / NCYC 2677 / UAMH 7654</strain>
    </source>
</reference>
<dbReference type="Proteomes" id="UP000002748">
    <property type="component" value="Unassembled WGS sequence"/>
</dbReference>
<organism evidence="3 4">
    <name type="scientific">Trichosporon asahii var. asahii (strain ATCC 90039 / CBS 2479 / JCM 2466 / KCTC 7840 / NBRC 103889/ NCYC 2677 / UAMH 7654)</name>
    <name type="common">Yeast</name>
    <dbReference type="NCBI Taxonomy" id="1186058"/>
    <lineage>
        <taxon>Eukaryota</taxon>
        <taxon>Fungi</taxon>
        <taxon>Dikarya</taxon>
        <taxon>Basidiomycota</taxon>
        <taxon>Agaricomycotina</taxon>
        <taxon>Tremellomycetes</taxon>
        <taxon>Trichosporonales</taxon>
        <taxon>Trichosporonaceae</taxon>
        <taxon>Trichosporon</taxon>
    </lineage>
</organism>
<gene>
    <name evidence="3" type="ORF">A1Q1_08091</name>
</gene>
<dbReference type="EMBL" id="ALBS01000090">
    <property type="protein sequence ID" value="EJT50765.1"/>
    <property type="molecule type" value="Genomic_DNA"/>
</dbReference>
<dbReference type="AlphaFoldDB" id="J4UGW8"/>
<dbReference type="RefSeq" id="XP_014181713.1">
    <property type="nucleotide sequence ID" value="XM_014326238.1"/>
</dbReference>
<feature type="signal peptide" evidence="1">
    <location>
        <begin position="1"/>
        <end position="17"/>
    </location>
</feature>
<dbReference type="OrthoDB" id="74764at2759"/>
<feature type="chain" id="PRO_5003780743" description="DUF1996 domain-containing protein" evidence="1">
    <location>
        <begin position="18"/>
        <end position="517"/>
    </location>
</feature>
<evidence type="ECO:0000256" key="1">
    <source>
        <dbReference type="SAM" id="SignalP"/>
    </source>
</evidence>
<dbReference type="PANTHER" id="PTHR43662">
    <property type="match status" value="1"/>
</dbReference>
<evidence type="ECO:0000259" key="2">
    <source>
        <dbReference type="Pfam" id="PF09362"/>
    </source>
</evidence>
<dbReference type="HOGENOM" id="CLU_023753_0_0_1"/>
<dbReference type="GeneID" id="25991603"/>
<evidence type="ECO:0000313" key="3">
    <source>
        <dbReference type="EMBL" id="EJT50765.1"/>
    </source>
</evidence>
<proteinExistence type="predicted"/>